<name>A0A1M7U570_9BRAD</name>
<dbReference type="AlphaFoldDB" id="A0A1M7U570"/>
<dbReference type="Proteomes" id="UP000184096">
    <property type="component" value="Chromosome I"/>
</dbReference>
<gene>
    <name evidence="2" type="ORF">SAMN05444170_3557</name>
</gene>
<proteinExistence type="predicted"/>
<evidence type="ECO:0000313" key="2">
    <source>
        <dbReference type="EMBL" id="SHN78027.1"/>
    </source>
</evidence>
<sequence>MQLSISRDISSRHDDGGFTWRKRSSTAYVFNTVLSSIVAAITAGVALVRSAVIFLVLLLWLSSPPSAASASPFSLYGPFDQKHNGERADRRPSSAAYSEALLGCGRGRYRDLETLQCKGPADLR</sequence>
<keyword evidence="1" id="KW-1133">Transmembrane helix</keyword>
<dbReference type="EMBL" id="LT670849">
    <property type="protein sequence ID" value="SHN78027.1"/>
    <property type="molecule type" value="Genomic_DNA"/>
</dbReference>
<evidence type="ECO:0000256" key="1">
    <source>
        <dbReference type="SAM" id="Phobius"/>
    </source>
</evidence>
<protein>
    <submittedName>
        <fullName evidence="2">Uncharacterized protein</fullName>
    </submittedName>
</protein>
<keyword evidence="1" id="KW-0812">Transmembrane</keyword>
<feature type="transmembrane region" description="Helical" evidence="1">
    <location>
        <begin position="28"/>
        <end position="61"/>
    </location>
</feature>
<keyword evidence="1" id="KW-0472">Membrane</keyword>
<keyword evidence="3" id="KW-1185">Reference proteome</keyword>
<organism evidence="2 3">
    <name type="scientific">Bradyrhizobium erythrophlei</name>
    <dbReference type="NCBI Taxonomy" id="1437360"/>
    <lineage>
        <taxon>Bacteria</taxon>
        <taxon>Pseudomonadati</taxon>
        <taxon>Pseudomonadota</taxon>
        <taxon>Alphaproteobacteria</taxon>
        <taxon>Hyphomicrobiales</taxon>
        <taxon>Nitrobacteraceae</taxon>
        <taxon>Bradyrhizobium</taxon>
    </lineage>
</organism>
<reference evidence="3" key="1">
    <citation type="submission" date="2016-11" db="EMBL/GenBank/DDBJ databases">
        <authorList>
            <person name="Varghese N."/>
            <person name="Submissions S."/>
        </authorList>
    </citation>
    <scope>NUCLEOTIDE SEQUENCE [LARGE SCALE GENOMIC DNA]</scope>
    <source>
        <strain evidence="3">GAS401</strain>
    </source>
</reference>
<evidence type="ECO:0000313" key="3">
    <source>
        <dbReference type="Proteomes" id="UP000184096"/>
    </source>
</evidence>
<accession>A0A1M7U570</accession>